<keyword evidence="4" id="KW-0175">Coiled coil</keyword>
<comment type="caution">
    <text evidence="7">The sequence shown here is derived from an EMBL/GenBank/DDBJ whole genome shotgun (WGS) entry which is preliminary data.</text>
</comment>
<dbReference type="Gene3D" id="6.10.140.1950">
    <property type="match status" value="1"/>
</dbReference>
<feature type="region of interest" description="Disordered" evidence="5">
    <location>
        <begin position="298"/>
        <end position="319"/>
    </location>
</feature>
<dbReference type="InterPro" id="IPR045853">
    <property type="entry name" value="Pep_chain_release_fac_I_sf"/>
</dbReference>
<dbReference type="SMART" id="SM00937">
    <property type="entry name" value="PCRF"/>
    <property type="match status" value="1"/>
</dbReference>
<dbReference type="InterPro" id="IPR005139">
    <property type="entry name" value="PCRF"/>
</dbReference>
<dbReference type="Pfam" id="PF03462">
    <property type="entry name" value="PCRF"/>
    <property type="match status" value="1"/>
</dbReference>
<evidence type="ECO:0000256" key="4">
    <source>
        <dbReference type="SAM" id="Coils"/>
    </source>
</evidence>
<proteinExistence type="inferred from homology"/>
<accession>A0AB34J2H5</accession>
<organism evidence="7 8">
    <name type="scientific">Prymnesium parvum</name>
    <name type="common">Toxic golden alga</name>
    <dbReference type="NCBI Taxonomy" id="97485"/>
    <lineage>
        <taxon>Eukaryota</taxon>
        <taxon>Haptista</taxon>
        <taxon>Haptophyta</taxon>
        <taxon>Prymnesiophyceae</taxon>
        <taxon>Prymnesiales</taxon>
        <taxon>Prymnesiaceae</taxon>
        <taxon>Prymnesium</taxon>
    </lineage>
</organism>
<dbReference type="SUPFAM" id="SSF75620">
    <property type="entry name" value="Release factor"/>
    <property type="match status" value="1"/>
</dbReference>
<gene>
    <name evidence="7" type="ORF">AB1Y20_006358</name>
</gene>
<feature type="coiled-coil region" evidence="4">
    <location>
        <begin position="46"/>
        <end position="80"/>
    </location>
</feature>
<keyword evidence="3" id="KW-0648">Protein biosynthesis</keyword>
<reference evidence="7 8" key="1">
    <citation type="journal article" date="2024" name="Science">
        <title>Giant polyketide synthase enzymes in the biosynthesis of giant marine polyether toxins.</title>
        <authorList>
            <person name="Fallon T.R."/>
            <person name="Shende V.V."/>
            <person name="Wierzbicki I.H."/>
            <person name="Pendleton A.L."/>
            <person name="Watervoot N.F."/>
            <person name="Auber R.P."/>
            <person name="Gonzalez D.J."/>
            <person name="Wisecaver J.H."/>
            <person name="Moore B.S."/>
        </authorList>
    </citation>
    <scope>NUCLEOTIDE SEQUENCE [LARGE SCALE GENOMIC DNA]</scope>
    <source>
        <strain evidence="7 8">12B1</strain>
    </source>
</reference>
<dbReference type="InterPro" id="IPR050057">
    <property type="entry name" value="Prokaryotic/Mito_RF"/>
</dbReference>
<feature type="domain" description="Prokaryotic-type class I peptide chain release factors" evidence="6">
    <location>
        <begin position="241"/>
        <end position="257"/>
    </location>
</feature>
<evidence type="ECO:0000313" key="8">
    <source>
        <dbReference type="Proteomes" id="UP001515480"/>
    </source>
</evidence>
<dbReference type="EMBL" id="JBGBPQ010000014">
    <property type="protein sequence ID" value="KAL1511564.1"/>
    <property type="molecule type" value="Genomic_DNA"/>
</dbReference>
<dbReference type="PANTHER" id="PTHR43804:SF7">
    <property type="entry name" value="LD18447P"/>
    <property type="match status" value="1"/>
</dbReference>
<dbReference type="Gene3D" id="3.30.70.1660">
    <property type="match status" value="1"/>
</dbReference>
<name>A0AB34J2H5_PRYPA</name>
<dbReference type="Gene3D" id="3.30.160.20">
    <property type="match status" value="1"/>
</dbReference>
<keyword evidence="8" id="KW-1185">Reference proteome</keyword>
<evidence type="ECO:0000313" key="7">
    <source>
        <dbReference type="EMBL" id="KAL1511564.1"/>
    </source>
</evidence>
<dbReference type="Pfam" id="PF00472">
    <property type="entry name" value="RF-1"/>
    <property type="match status" value="1"/>
</dbReference>
<dbReference type="GO" id="GO:0003747">
    <property type="term" value="F:translation release factor activity"/>
    <property type="evidence" value="ECO:0007669"/>
    <property type="project" value="InterPro"/>
</dbReference>
<evidence type="ECO:0000259" key="6">
    <source>
        <dbReference type="PROSITE" id="PS00745"/>
    </source>
</evidence>
<protein>
    <recommendedName>
        <fullName evidence="6">Prokaryotic-type class I peptide chain release factors domain-containing protein</fullName>
    </recommendedName>
</protein>
<evidence type="ECO:0000256" key="3">
    <source>
        <dbReference type="ARBA" id="ARBA00022917"/>
    </source>
</evidence>
<dbReference type="Proteomes" id="UP001515480">
    <property type="component" value="Unassembled WGS sequence"/>
</dbReference>
<evidence type="ECO:0000256" key="2">
    <source>
        <dbReference type="ARBA" id="ARBA00022481"/>
    </source>
</evidence>
<dbReference type="PROSITE" id="PS00745">
    <property type="entry name" value="RF_PROK_I"/>
    <property type="match status" value="1"/>
</dbReference>
<dbReference type="AlphaFoldDB" id="A0AB34J2H5"/>
<dbReference type="GO" id="GO:0005737">
    <property type="term" value="C:cytoplasm"/>
    <property type="evidence" value="ECO:0007669"/>
    <property type="project" value="UniProtKB-ARBA"/>
</dbReference>
<keyword evidence="2" id="KW-0488">Methylation</keyword>
<evidence type="ECO:0000256" key="5">
    <source>
        <dbReference type="SAM" id="MobiDB-lite"/>
    </source>
</evidence>
<dbReference type="PANTHER" id="PTHR43804">
    <property type="entry name" value="LD18447P"/>
    <property type="match status" value="1"/>
</dbReference>
<dbReference type="InterPro" id="IPR000352">
    <property type="entry name" value="Pep_chain_release_fac_I"/>
</dbReference>
<comment type="similarity">
    <text evidence="1">Belongs to the prokaryotic/mitochondrial release factor family.</text>
</comment>
<sequence>MMLRLLGARRLSGALKPELLHRVEAMGARLAQLEHDAAHQPFDARRMRELSRLAELTAAHESLEAKAKEAQQLEELAADDAADAELRALARDELGDALAAVSARREALLSLLVPAEPLDNADALLEVRAGAGGMEAGLFAAELFEMYARLARRRGWELEEHERSEFTAGGGGVREAIAVLRGDGVHRALRGESGVHRVQRVPATESLGRVHTSTATVVVLPVREDVKVEMDEADVIVETYRSSGAGGQHVNTTDSAVRLTHKPTGIKVACQDERSQHQNKATAFRRLEQRIAAMQADQQQQEQQALRSSQSGTGARSERIRTYNFHDDRVTDHRLGLSRFGMPRMLEGDLLDEFILALVEREDGERLARFMDTLADG</sequence>
<evidence type="ECO:0000256" key="1">
    <source>
        <dbReference type="ARBA" id="ARBA00010835"/>
    </source>
</evidence>
<dbReference type="FunFam" id="3.30.160.20:FF:000004">
    <property type="entry name" value="Peptide chain release factor 1"/>
    <property type="match status" value="1"/>
</dbReference>